<evidence type="ECO:0000313" key="1">
    <source>
        <dbReference type="EMBL" id="ELY70027.1"/>
    </source>
</evidence>
<comment type="caution">
    <text evidence="1">The sequence shown here is derived from an EMBL/GenBank/DDBJ whole genome shotgun (WGS) entry which is preliminary data.</text>
</comment>
<proteinExistence type="predicted"/>
<reference evidence="1 2" key="1">
    <citation type="journal article" date="2014" name="PLoS Genet.">
        <title>Phylogenetically driven sequencing of extremely halophilic archaea reveals strategies for static and dynamic osmo-response.</title>
        <authorList>
            <person name="Becker E.A."/>
            <person name="Seitzer P.M."/>
            <person name="Tritt A."/>
            <person name="Larsen D."/>
            <person name="Krusor M."/>
            <person name="Yao A.I."/>
            <person name="Wu D."/>
            <person name="Madern D."/>
            <person name="Eisen J.A."/>
            <person name="Darling A.E."/>
            <person name="Facciotti M.T."/>
        </authorList>
    </citation>
    <scope>NUCLEOTIDE SEQUENCE [LARGE SCALE GENOMIC DNA]</scope>
    <source>
        <strain evidence="1 2">JCM 10478</strain>
    </source>
</reference>
<sequence>MNAVELISLPDPVDVLWTIRSAIRSACAVSAPPTVESKGVTTDGRNEKTKAIASRKTPIPMAKSCVVWPRRFSEIEIVRGRWEFPRR</sequence>
<dbReference type="AlphaFoldDB" id="L9Y8M8"/>
<organism evidence="1 2">
    <name type="scientific">Natrinema versiforme JCM 10478</name>
    <dbReference type="NCBI Taxonomy" id="1227496"/>
    <lineage>
        <taxon>Archaea</taxon>
        <taxon>Methanobacteriati</taxon>
        <taxon>Methanobacteriota</taxon>
        <taxon>Stenosarchaea group</taxon>
        <taxon>Halobacteria</taxon>
        <taxon>Halobacteriales</taxon>
        <taxon>Natrialbaceae</taxon>
        <taxon>Natrinema</taxon>
    </lineage>
</organism>
<gene>
    <name evidence="1" type="ORF">C489_03731</name>
</gene>
<name>L9Y8M8_9EURY</name>
<accession>L9Y8M8</accession>
<dbReference type="EMBL" id="AOID01000013">
    <property type="protein sequence ID" value="ELY70027.1"/>
    <property type="molecule type" value="Genomic_DNA"/>
</dbReference>
<keyword evidence="2" id="KW-1185">Reference proteome</keyword>
<dbReference type="STRING" id="1227496.C489_03731"/>
<protein>
    <submittedName>
        <fullName evidence="1">Uncharacterized protein</fullName>
    </submittedName>
</protein>
<dbReference type="Proteomes" id="UP000011632">
    <property type="component" value="Unassembled WGS sequence"/>
</dbReference>
<evidence type="ECO:0000313" key="2">
    <source>
        <dbReference type="Proteomes" id="UP000011632"/>
    </source>
</evidence>